<proteinExistence type="inferred from homology"/>
<dbReference type="GO" id="GO:0005634">
    <property type="term" value="C:nucleus"/>
    <property type="evidence" value="ECO:0007669"/>
    <property type="project" value="UniProtKB-SubCell"/>
</dbReference>
<comment type="similarity">
    <text evidence="2 5">Belongs to the GRF family.</text>
</comment>
<dbReference type="GO" id="GO:0099402">
    <property type="term" value="P:plant organ development"/>
    <property type="evidence" value="ECO:0007669"/>
    <property type="project" value="UniProtKB-ARBA"/>
</dbReference>
<dbReference type="EMBL" id="BSYO01000004">
    <property type="protein sequence ID" value="GMH03203.1"/>
    <property type="molecule type" value="Genomic_DNA"/>
</dbReference>
<evidence type="ECO:0000256" key="1">
    <source>
        <dbReference type="ARBA" id="ARBA00004123"/>
    </source>
</evidence>
<feature type="compositionally biased region" description="Low complexity" evidence="6">
    <location>
        <begin position="541"/>
        <end position="558"/>
    </location>
</feature>
<evidence type="ECO:0000256" key="4">
    <source>
        <dbReference type="PROSITE-ProRule" id="PRU01002"/>
    </source>
</evidence>
<keyword evidence="5" id="KW-0804">Transcription</keyword>
<dbReference type="PROSITE" id="PS51666">
    <property type="entry name" value="QLQ"/>
    <property type="match status" value="1"/>
</dbReference>
<feature type="compositionally biased region" description="Polar residues" evidence="6">
    <location>
        <begin position="559"/>
        <end position="574"/>
    </location>
</feature>
<feature type="compositionally biased region" description="Low complexity" evidence="6">
    <location>
        <begin position="85"/>
        <end position="95"/>
    </location>
</feature>
<protein>
    <recommendedName>
        <fullName evidence="5">Growth-regulating factor</fullName>
    </recommendedName>
</protein>
<dbReference type="Pfam" id="PF08880">
    <property type="entry name" value="QLQ"/>
    <property type="match status" value="1"/>
</dbReference>
<feature type="domain" description="WRC" evidence="8">
    <location>
        <begin position="224"/>
        <end position="268"/>
    </location>
</feature>
<keyword evidence="5" id="KW-0010">Activator</keyword>
<sequence>MEVGVVGLDVLATSENGLGSLYSGHETKQKSSGSGLLKQDRSEVANDDCRASKAAKNGGFSASSMLLLQNKDPFQLRYSPSDDGQQQQQQQQQQQMLSFSCSKPEASFLRNNGGLVDRSSEDSTLPYFRRAASAFSKNTGYFSGGLNTSMNLLNGVRGPFTPSQWLELQHQALIYKHIIANGPMTSNLLIPINKSLESSVFSNFTGGPLCGWGPFPLGFSNITDPEPGRCRRTDGKKWRCNRDAVADHKYCERHMNRGRHRSRKPVEGQTGHSVSGAATSIANTSTTKLAAVSSSSSTVVVPWGGTSNCVDIGHYQINDWQLHPANSPATLINRQILVNSESNSQGVQDTGLVSLDIDLNSRENSFPLLKQPIRYQEFAPSVFGVPSSDSLLNVSHKSSCLCSNNASAQDLIHRAHAARHPLCHFMEEWPKSRGDQSGILWPESERTQLSISIPVAPSDFMSSTSSPTHEKVGVLPLRLLQEHDLFEMGLGVGGASDDPYHRRPNWIPISWETSVGGPLGEVLQSSNGSSGDHKNTPALDLLSKSLGGSPQLSSSSSPTGVQQKISFGNNNAGSSPRAGHSKAVEGASLCSDLVGSKIVHSSSLPVL</sequence>
<feature type="region of interest" description="Disordered" evidence="6">
    <location>
        <begin position="520"/>
        <end position="581"/>
    </location>
</feature>
<comment type="caution">
    <text evidence="9">The sequence shown here is derived from an EMBL/GenBank/DDBJ whole genome shotgun (WGS) entry which is preliminary data.</text>
</comment>
<feature type="short sequence motif" description="Bipartite nuclear localization signal" evidence="4">
    <location>
        <begin position="229"/>
        <end position="239"/>
    </location>
</feature>
<keyword evidence="10" id="KW-1185">Reference proteome</keyword>
<keyword evidence="3 4" id="KW-0539">Nucleus</keyword>
<feature type="short sequence motif" description="Bipartite nuclear localization signal" evidence="4">
    <location>
        <begin position="257"/>
        <end position="264"/>
    </location>
</feature>
<comment type="function">
    <text evidence="5">Transcription activator.</text>
</comment>
<feature type="domain" description="QLQ" evidence="7">
    <location>
        <begin position="159"/>
        <end position="194"/>
    </location>
</feature>
<dbReference type="PROSITE" id="PS51667">
    <property type="entry name" value="WRC"/>
    <property type="match status" value="1"/>
</dbReference>
<organism evidence="9 10">
    <name type="scientific">Nepenthes gracilis</name>
    <name type="common">Slender pitcher plant</name>
    <dbReference type="NCBI Taxonomy" id="150966"/>
    <lineage>
        <taxon>Eukaryota</taxon>
        <taxon>Viridiplantae</taxon>
        <taxon>Streptophyta</taxon>
        <taxon>Embryophyta</taxon>
        <taxon>Tracheophyta</taxon>
        <taxon>Spermatophyta</taxon>
        <taxon>Magnoliopsida</taxon>
        <taxon>eudicotyledons</taxon>
        <taxon>Gunneridae</taxon>
        <taxon>Pentapetalae</taxon>
        <taxon>Caryophyllales</taxon>
        <taxon>Nepenthaceae</taxon>
        <taxon>Nepenthes</taxon>
    </lineage>
</organism>
<dbReference type="Pfam" id="PF08879">
    <property type="entry name" value="WRC"/>
    <property type="match status" value="1"/>
</dbReference>
<dbReference type="AlphaFoldDB" id="A0AAD3S2J9"/>
<keyword evidence="5" id="KW-0805">Transcription regulation</keyword>
<feature type="region of interest" description="Disordered" evidence="6">
    <location>
        <begin position="19"/>
        <end position="44"/>
    </location>
</feature>
<evidence type="ECO:0000256" key="5">
    <source>
        <dbReference type="RuleBase" id="RU367127"/>
    </source>
</evidence>
<evidence type="ECO:0000256" key="3">
    <source>
        <dbReference type="ARBA" id="ARBA00023242"/>
    </source>
</evidence>
<feature type="region of interest" description="Disordered" evidence="6">
    <location>
        <begin position="257"/>
        <end position="279"/>
    </location>
</feature>
<evidence type="ECO:0000259" key="8">
    <source>
        <dbReference type="PROSITE" id="PS51667"/>
    </source>
</evidence>
<evidence type="ECO:0000313" key="9">
    <source>
        <dbReference type="EMBL" id="GMH03203.1"/>
    </source>
</evidence>
<feature type="compositionally biased region" description="Polar residues" evidence="6">
    <location>
        <begin position="270"/>
        <end position="279"/>
    </location>
</feature>
<dbReference type="GO" id="GO:0006355">
    <property type="term" value="P:regulation of DNA-templated transcription"/>
    <property type="evidence" value="ECO:0007669"/>
    <property type="project" value="InterPro"/>
</dbReference>
<comment type="domain">
    <text evidence="5">The QLQ domain and WRC domain may be involved in protein-protein interaction and DNA-binding, respectively.</text>
</comment>
<dbReference type="Proteomes" id="UP001279734">
    <property type="component" value="Unassembled WGS sequence"/>
</dbReference>
<comment type="subcellular location">
    <subcellularLocation>
        <location evidence="1 4 5">Nucleus</location>
    </subcellularLocation>
</comment>
<dbReference type="PANTHER" id="PTHR31602">
    <property type="entry name" value="GROWTH-REGULATING FACTOR 5"/>
    <property type="match status" value="1"/>
</dbReference>
<reference evidence="9" key="1">
    <citation type="submission" date="2023-05" db="EMBL/GenBank/DDBJ databases">
        <title>Nepenthes gracilis genome sequencing.</title>
        <authorList>
            <person name="Fukushima K."/>
        </authorList>
    </citation>
    <scope>NUCLEOTIDE SEQUENCE</scope>
    <source>
        <strain evidence="9">SING2019-196</strain>
    </source>
</reference>
<dbReference type="InterPro" id="IPR014978">
    <property type="entry name" value="Gln-Leu-Gln_QLQ"/>
</dbReference>
<accession>A0AAD3S2J9</accession>
<gene>
    <name evidence="9" type="ORF">Nepgr_005042</name>
</gene>
<feature type="region of interest" description="Disordered" evidence="6">
    <location>
        <begin position="75"/>
        <end position="95"/>
    </location>
</feature>
<dbReference type="SMART" id="SM00951">
    <property type="entry name" value="QLQ"/>
    <property type="match status" value="1"/>
</dbReference>
<dbReference type="GO" id="GO:0006351">
    <property type="term" value="P:DNA-templated transcription"/>
    <property type="evidence" value="ECO:0007669"/>
    <property type="project" value="UniProtKB-UniRule"/>
</dbReference>
<dbReference type="PANTHER" id="PTHR31602:SF51">
    <property type="entry name" value="GROWTH-REGULATING FACTOR"/>
    <property type="match status" value="1"/>
</dbReference>
<evidence type="ECO:0000313" key="10">
    <source>
        <dbReference type="Proteomes" id="UP001279734"/>
    </source>
</evidence>
<dbReference type="InterPro" id="IPR014977">
    <property type="entry name" value="WRC_dom"/>
</dbReference>
<name>A0AAD3S2J9_NEPGR</name>
<dbReference type="GO" id="GO:0005524">
    <property type="term" value="F:ATP binding"/>
    <property type="evidence" value="ECO:0007669"/>
    <property type="project" value="UniProtKB-UniRule"/>
</dbReference>
<evidence type="ECO:0000259" key="7">
    <source>
        <dbReference type="PROSITE" id="PS51666"/>
    </source>
</evidence>
<evidence type="ECO:0000256" key="2">
    <source>
        <dbReference type="ARBA" id="ARBA00008122"/>
    </source>
</evidence>
<dbReference type="InterPro" id="IPR031137">
    <property type="entry name" value="GRF"/>
</dbReference>
<evidence type="ECO:0000256" key="6">
    <source>
        <dbReference type="SAM" id="MobiDB-lite"/>
    </source>
</evidence>